<dbReference type="RefSeq" id="WP_256602184.1">
    <property type="nucleotide sequence ID" value="NZ_JANIBJ010000015.1"/>
</dbReference>
<dbReference type="PANTHER" id="PTHR32024:SF2">
    <property type="entry name" value="TRK SYSTEM POTASSIUM UPTAKE PROTEIN TRKG-RELATED"/>
    <property type="match status" value="1"/>
</dbReference>
<feature type="transmembrane region" description="Helical" evidence="9">
    <location>
        <begin position="81"/>
        <end position="101"/>
    </location>
</feature>
<accession>A0ABT1TFZ2</accession>
<evidence type="ECO:0000313" key="10">
    <source>
        <dbReference type="EMBL" id="MCQ8104381.1"/>
    </source>
</evidence>
<dbReference type="Proteomes" id="UP001524499">
    <property type="component" value="Unassembled WGS sequence"/>
</dbReference>
<evidence type="ECO:0000256" key="8">
    <source>
        <dbReference type="ARBA" id="ARBA00023136"/>
    </source>
</evidence>
<reference evidence="10 11" key="1">
    <citation type="submission" date="2022-07" db="EMBL/GenBank/DDBJ databases">
        <title>Methylomonas rivi sp. nov., Methylomonas rosea sp. nov., Methylomonas aureus sp. nov. and Methylomonas subterranea sp. nov., four novel methanotrophs isolated from a freshwater creek and the deep terrestrial subsurface.</title>
        <authorList>
            <person name="Abin C."/>
            <person name="Sankaranarayanan K."/>
            <person name="Garner C."/>
            <person name="Sindelar R."/>
            <person name="Kotary K."/>
            <person name="Garner R."/>
            <person name="Barclay S."/>
            <person name="Lawson P."/>
            <person name="Krumholz L."/>
        </authorList>
    </citation>
    <scope>NUCLEOTIDE SEQUENCE [LARGE SCALE GENOMIC DNA]</scope>
    <source>
        <strain evidence="10 11">SURF-2</strain>
    </source>
</reference>
<evidence type="ECO:0000256" key="2">
    <source>
        <dbReference type="ARBA" id="ARBA00009137"/>
    </source>
</evidence>
<keyword evidence="3" id="KW-0813">Transport</keyword>
<evidence type="ECO:0000256" key="9">
    <source>
        <dbReference type="SAM" id="Phobius"/>
    </source>
</evidence>
<dbReference type="EMBL" id="JANIBJ010000015">
    <property type="protein sequence ID" value="MCQ8104381.1"/>
    <property type="molecule type" value="Genomic_DNA"/>
</dbReference>
<feature type="transmembrane region" description="Helical" evidence="9">
    <location>
        <begin position="278"/>
        <end position="296"/>
    </location>
</feature>
<keyword evidence="11" id="KW-1185">Reference proteome</keyword>
<gene>
    <name evidence="10" type="ORF">NP590_09730</name>
</gene>
<keyword evidence="4" id="KW-1003">Cell membrane</keyword>
<name>A0ABT1TFZ2_9GAMM</name>
<proteinExistence type="inferred from homology"/>
<feature type="transmembrane region" description="Helical" evidence="9">
    <location>
        <begin position="189"/>
        <end position="210"/>
    </location>
</feature>
<feature type="transmembrane region" description="Helical" evidence="9">
    <location>
        <begin position="142"/>
        <end position="161"/>
    </location>
</feature>
<evidence type="ECO:0000256" key="3">
    <source>
        <dbReference type="ARBA" id="ARBA00022448"/>
    </source>
</evidence>
<keyword evidence="6 9" id="KW-1133">Transmembrane helix</keyword>
<evidence type="ECO:0000256" key="7">
    <source>
        <dbReference type="ARBA" id="ARBA00023065"/>
    </source>
</evidence>
<feature type="transmembrane region" description="Helical" evidence="9">
    <location>
        <begin position="458"/>
        <end position="479"/>
    </location>
</feature>
<sequence>MSSSDVSRALAQPVRYRVLARYLASIGLVVAALRLPPIVLSWACGDWHFMLGQILVSAGLLLICLPVTRIWVPEGIRDNEVMVITSLSFALTALLEALPFIGEGLSGIDALFETVSGVTTTGLSTLTGLQHYSAALLFSRAWMQWYGGLGVVAFSIALLFLDRGMAARRLAMGDITDSRDILGNARGHVLKLLLIYGSLTIVSIAALWLAGLGPLSAVTHALSGISTGGFSIYDNSLAAIDGGWTRVLVCIIGMLGAVSLPLYYHLSKRGIKELVTDSEALALPLIAACVIGVLFLCLDSGTGDVITRLNQATVMGISAQTTTGFANVDVSGLSAGAKLTLITAMTMGGSLGSTAGGIKILRFLIVLRLIQLFIVRTALPTHAVLERRLRGGRLDAEEVERVLILIMIFIGTVLLSWFAFLAMGYDPLNALLEVVSACSTTGLSSGITRTALEPLLKAVLILDMLLGRVEFLAMLVFLYPRTWIKLGSKS</sequence>
<evidence type="ECO:0008006" key="12">
    <source>
        <dbReference type="Google" id="ProtNLM"/>
    </source>
</evidence>
<dbReference type="PANTHER" id="PTHR32024">
    <property type="entry name" value="TRK SYSTEM POTASSIUM UPTAKE PROTEIN TRKG-RELATED"/>
    <property type="match status" value="1"/>
</dbReference>
<keyword evidence="7" id="KW-0406">Ion transport</keyword>
<feature type="transmembrane region" description="Helical" evidence="9">
    <location>
        <begin position="244"/>
        <end position="266"/>
    </location>
</feature>
<feature type="transmembrane region" description="Helical" evidence="9">
    <location>
        <begin position="21"/>
        <end position="43"/>
    </location>
</feature>
<evidence type="ECO:0000256" key="1">
    <source>
        <dbReference type="ARBA" id="ARBA00004651"/>
    </source>
</evidence>
<feature type="transmembrane region" description="Helical" evidence="9">
    <location>
        <begin position="402"/>
        <end position="425"/>
    </location>
</feature>
<organism evidence="10 11">
    <name type="scientific">Methylomonas subterranea</name>
    <dbReference type="NCBI Taxonomy" id="2952225"/>
    <lineage>
        <taxon>Bacteria</taxon>
        <taxon>Pseudomonadati</taxon>
        <taxon>Pseudomonadota</taxon>
        <taxon>Gammaproteobacteria</taxon>
        <taxon>Methylococcales</taxon>
        <taxon>Methylococcaceae</taxon>
        <taxon>Methylomonas</taxon>
    </lineage>
</organism>
<comment type="similarity">
    <text evidence="2">Belongs to the TrkH potassium transport family.</text>
</comment>
<evidence type="ECO:0000313" key="11">
    <source>
        <dbReference type="Proteomes" id="UP001524499"/>
    </source>
</evidence>
<evidence type="ECO:0000256" key="4">
    <source>
        <dbReference type="ARBA" id="ARBA00022475"/>
    </source>
</evidence>
<dbReference type="Pfam" id="PF02386">
    <property type="entry name" value="TrkH"/>
    <property type="match status" value="1"/>
</dbReference>
<evidence type="ECO:0000256" key="5">
    <source>
        <dbReference type="ARBA" id="ARBA00022692"/>
    </source>
</evidence>
<keyword evidence="5 9" id="KW-0812">Transmembrane</keyword>
<dbReference type="InterPro" id="IPR003445">
    <property type="entry name" value="Cat_transpt"/>
</dbReference>
<comment type="subcellular location">
    <subcellularLocation>
        <location evidence="1">Cell membrane</location>
        <topology evidence="1">Multi-pass membrane protein</topology>
    </subcellularLocation>
</comment>
<protein>
    <recommendedName>
        <fullName evidence="12">Cation transporter</fullName>
    </recommendedName>
</protein>
<evidence type="ECO:0000256" key="6">
    <source>
        <dbReference type="ARBA" id="ARBA00022989"/>
    </source>
</evidence>
<feature type="transmembrane region" description="Helical" evidence="9">
    <location>
        <begin position="49"/>
        <end position="72"/>
    </location>
</feature>
<comment type="caution">
    <text evidence="10">The sequence shown here is derived from an EMBL/GenBank/DDBJ whole genome shotgun (WGS) entry which is preliminary data.</text>
</comment>
<keyword evidence="8 9" id="KW-0472">Membrane</keyword>